<feature type="region of interest" description="Disordered" evidence="2">
    <location>
        <begin position="93"/>
        <end position="181"/>
    </location>
</feature>
<evidence type="ECO:0000259" key="3">
    <source>
        <dbReference type="Pfam" id="PF20411"/>
    </source>
</evidence>
<dbReference type="InterPro" id="IPR046520">
    <property type="entry name" value="DUF6697"/>
</dbReference>
<dbReference type="OrthoDB" id="3265858at2759"/>
<name>A0A9P5Z3M6_9AGAR</name>
<evidence type="ECO:0000256" key="1">
    <source>
        <dbReference type="SAM" id="Coils"/>
    </source>
</evidence>
<feature type="compositionally biased region" description="Polar residues" evidence="2">
    <location>
        <begin position="95"/>
        <end position="114"/>
    </location>
</feature>
<dbReference type="EMBL" id="MU155187">
    <property type="protein sequence ID" value="KAF9480882.1"/>
    <property type="molecule type" value="Genomic_DNA"/>
</dbReference>
<dbReference type="AlphaFoldDB" id="A0A9P5Z3M6"/>
<feature type="coiled-coil region" evidence="1">
    <location>
        <begin position="38"/>
        <end position="72"/>
    </location>
</feature>
<feature type="domain" description="DUF6697" evidence="3">
    <location>
        <begin position="214"/>
        <end position="415"/>
    </location>
</feature>
<comment type="caution">
    <text evidence="4">The sequence shown here is derived from an EMBL/GenBank/DDBJ whole genome shotgun (WGS) entry which is preliminary data.</text>
</comment>
<accession>A0A9P5Z3M6</accession>
<dbReference type="Pfam" id="PF20411">
    <property type="entry name" value="DUF6697"/>
    <property type="match status" value="1"/>
</dbReference>
<evidence type="ECO:0000256" key="2">
    <source>
        <dbReference type="SAM" id="MobiDB-lite"/>
    </source>
</evidence>
<organism evidence="4 5">
    <name type="scientific">Pholiota conissans</name>
    <dbReference type="NCBI Taxonomy" id="109636"/>
    <lineage>
        <taxon>Eukaryota</taxon>
        <taxon>Fungi</taxon>
        <taxon>Dikarya</taxon>
        <taxon>Basidiomycota</taxon>
        <taxon>Agaricomycotina</taxon>
        <taxon>Agaricomycetes</taxon>
        <taxon>Agaricomycetidae</taxon>
        <taxon>Agaricales</taxon>
        <taxon>Agaricineae</taxon>
        <taxon>Strophariaceae</taxon>
        <taxon>Pholiota</taxon>
    </lineage>
</organism>
<gene>
    <name evidence="4" type="ORF">BDN70DRAFT_581397</name>
</gene>
<dbReference type="Proteomes" id="UP000807469">
    <property type="component" value="Unassembled WGS sequence"/>
</dbReference>
<proteinExistence type="predicted"/>
<reference evidence="4" key="1">
    <citation type="submission" date="2020-11" db="EMBL/GenBank/DDBJ databases">
        <authorList>
            <consortium name="DOE Joint Genome Institute"/>
            <person name="Ahrendt S."/>
            <person name="Riley R."/>
            <person name="Andreopoulos W."/>
            <person name="Labutti K."/>
            <person name="Pangilinan J."/>
            <person name="Ruiz-Duenas F.J."/>
            <person name="Barrasa J.M."/>
            <person name="Sanchez-Garcia M."/>
            <person name="Camarero S."/>
            <person name="Miyauchi S."/>
            <person name="Serrano A."/>
            <person name="Linde D."/>
            <person name="Babiker R."/>
            <person name="Drula E."/>
            <person name="Ayuso-Fernandez I."/>
            <person name="Pacheco R."/>
            <person name="Padilla G."/>
            <person name="Ferreira P."/>
            <person name="Barriuso J."/>
            <person name="Kellner H."/>
            <person name="Castanera R."/>
            <person name="Alfaro M."/>
            <person name="Ramirez L."/>
            <person name="Pisabarro A.G."/>
            <person name="Kuo A."/>
            <person name="Tritt A."/>
            <person name="Lipzen A."/>
            <person name="He G."/>
            <person name="Yan M."/>
            <person name="Ng V."/>
            <person name="Cullen D."/>
            <person name="Martin F."/>
            <person name="Rosso M.-N."/>
            <person name="Henrissat B."/>
            <person name="Hibbett D."/>
            <person name="Martinez A.T."/>
            <person name="Grigoriev I.V."/>
        </authorList>
    </citation>
    <scope>NUCLEOTIDE SEQUENCE</scope>
    <source>
        <strain evidence="4">CIRM-BRFM 674</strain>
    </source>
</reference>
<evidence type="ECO:0000313" key="5">
    <source>
        <dbReference type="Proteomes" id="UP000807469"/>
    </source>
</evidence>
<feature type="compositionally biased region" description="Polar residues" evidence="2">
    <location>
        <begin position="160"/>
        <end position="173"/>
    </location>
</feature>
<keyword evidence="1" id="KW-0175">Coiled coil</keyword>
<sequence>MDTPNTTDLEQPSQSFLARLRADHAAKIQEVAKLTEVVAKLQTELIDVEYMNESLRNQLSTAKNEIVWLKKAMVAGNAKVCSTRVALRFDRQRQLQENSSQSPTVSVNKTSQSPLKRGRPTVSEAVDVVAPPTKKAKGKERAENNSIDYPMDIDIDFHRPSTNTEPTASTNKGSSSISEESLSRSLSLPNLMADQYLRVPKARAIDAAPSDLDVSLNFLRQCYSGTSHQPKLHGSQYYLPGQLNRPMLFLDSHLSPHMPSLPGEVGLVLDFLLQWPTKQSFSLFSKKMDYETEMWRYLGEYKIKSLAILPGLHFREQSLIAKKEFARDFLKTHTSQFSRAARARIALRLASTIPHENKNKERLLIKKEARAIYQQRGKPLSEEDVINAFSNGEEEIKIYRLYCMDYDRTFANDMKTQFDSYDPTNEVHVVADVPQSEEEGENDELDDEDDEQAGRDIFSLANFF</sequence>
<evidence type="ECO:0000313" key="4">
    <source>
        <dbReference type="EMBL" id="KAF9480882.1"/>
    </source>
</evidence>
<keyword evidence="5" id="KW-1185">Reference proteome</keyword>
<protein>
    <recommendedName>
        <fullName evidence="3">DUF6697 domain-containing protein</fullName>
    </recommendedName>
</protein>